<evidence type="ECO:0000259" key="5">
    <source>
        <dbReference type="Pfam" id="PF25053"/>
    </source>
</evidence>
<dbReference type="InterPro" id="IPR056884">
    <property type="entry name" value="NPHP3-like_N"/>
</dbReference>
<reference evidence="6" key="1">
    <citation type="submission" date="2023-01" db="EMBL/GenBank/DDBJ databases">
        <authorList>
            <person name="Van Ghelder C."/>
            <person name="Rancurel C."/>
        </authorList>
    </citation>
    <scope>NUCLEOTIDE SEQUENCE</scope>
    <source>
        <strain evidence="6">CNCM I-4278</strain>
    </source>
</reference>
<evidence type="ECO:0000313" key="7">
    <source>
        <dbReference type="Proteomes" id="UP001152607"/>
    </source>
</evidence>
<feature type="domain" description="DUF7791" evidence="5">
    <location>
        <begin position="611"/>
        <end position="752"/>
    </location>
</feature>
<dbReference type="Gene3D" id="3.40.50.300">
    <property type="entry name" value="P-loop containing nucleotide triphosphate hydrolases"/>
    <property type="match status" value="1"/>
</dbReference>
<keyword evidence="3" id="KW-0472">Membrane</keyword>
<dbReference type="Proteomes" id="UP001152607">
    <property type="component" value="Unassembled WGS sequence"/>
</dbReference>
<protein>
    <recommendedName>
        <fullName evidence="8">NACHT domain-containing protein</fullName>
    </recommendedName>
</protein>
<dbReference type="SUPFAM" id="SSF52540">
    <property type="entry name" value="P-loop containing nucleoside triphosphate hydrolases"/>
    <property type="match status" value="1"/>
</dbReference>
<dbReference type="InterPro" id="IPR056693">
    <property type="entry name" value="DUF7791"/>
</dbReference>
<name>A0A9W4UL28_9PLEO</name>
<dbReference type="InterPro" id="IPR027417">
    <property type="entry name" value="P-loop_NTPase"/>
</dbReference>
<proteinExistence type="predicted"/>
<gene>
    <name evidence="6" type="ORF">PDIGIT_LOCUS11064</name>
</gene>
<evidence type="ECO:0000256" key="3">
    <source>
        <dbReference type="SAM" id="Phobius"/>
    </source>
</evidence>
<keyword evidence="7" id="KW-1185">Reference proteome</keyword>
<evidence type="ECO:0000256" key="2">
    <source>
        <dbReference type="SAM" id="Coils"/>
    </source>
</evidence>
<comment type="caution">
    <text evidence="6">The sequence shown here is derived from an EMBL/GenBank/DDBJ whole genome shotgun (WGS) entry which is preliminary data.</text>
</comment>
<feature type="domain" description="Nephrocystin 3-like N-terminal" evidence="4">
    <location>
        <begin position="313"/>
        <end position="501"/>
    </location>
</feature>
<evidence type="ECO:0008006" key="8">
    <source>
        <dbReference type="Google" id="ProtNLM"/>
    </source>
</evidence>
<dbReference type="EMBL" id="CAOQHR010000007">
    <property type="protein sequence ID" value="CAI6337945.1"/>
    <property type="molecule type" value="Genomic_DNA"/>
</dbReference>
<dbReference type="Pfam" id="PF25053">
    <property type="entry name" value="DUF7791"/>
    <property type="match status" value="1"/>
</dbReference>
<sequence>MRPVKQSCADFSNQSKDPCSGCAKPRRGRIMANSSLVSSMTLLISILTAQYTLLPSLYPHSPMEALVAVGLAGNVVQFVQFSGQLIAETSRIRQDGSPSSLPGLLKSSEKLITQTKIIFKCLKSKSETLTEEDQHLIDTSFECERLSRDFMVYLNSLVETATEQSPSSNSSGSRKSAIKASIRYRLAHHKIDAFISKLQDLRSTLLLSTTLALRGSANSKYDDILLQLEELRDDKDKAEILQTTKLLENAIRTGTEPKLDMIQAQMNECLARMNDLRKDLPQLRTREKAIIDWLDFPQMTWRYEEVPLAYRQTYRWIFETPDQHRKWNNFKMHLSSHDVAPYFINGKAGSGKSTLMKFTVEHPETRNALLQWAGNHHSLLQLNFFFWHLGSSLQKNVNGLLRSLLHRTLTAYPDLIPAVFPKQYQTCVGGGIIEEEPRFVELKRAFDLVVIRSSKFLKICIFVDGLDEFESDREGDQRHVAEWLRSLAENYEHVKVIVSSRPLNVFLNIFLGCPTLKLQDLTRNDMHSFIQGNLESHRGMAALAKRFPREADELISEIRDKAQGVFLWVKIVVRILIEGLEAGDDYRDLQHKLRSLPPDIRDLYQRMFAKMQPEYRVQAAKIFQLLHSWKSTTSDPFTTTDLYFSLQNPSDPLRGPHEPVDASTMDYFHERTEPLIRSRCCGLLEVYQKDSADNISKSKNANIIHAIDYLHRTVAEFLITPDIWSELQEQTRPSGFDPYHNLIYSTLSVMRTGGHCLSAAENFAALVRKAPELEPNLIKYYTEVLGDALNHYRHGTSVPGTAGSMHTHWSAILYSLDSKICEASGIENLLGASNIFTFAARQGLVGYLREFCSPRDLNFAIPIYYALDSWMKSRDELPQKQVPLKYRRDTLLFVLENYFMRMDSSTHETKIRQAQTRVQSKLAERMGTYSDGLEAYALFASICLVTSKVPERYMRDFKSNLPQSVELNVHSSVVLPQTSTIKNPDDEDKVQKLKFFLGLSSILQRSDDPQNRSLGQQMEQITLKVHEMLGSDNEIFGLGETREKLVHRGNELIKEELSMLDQSIQLISSIMKRRGRSGRLRREYANLQNLKFNRLTTAKSTTVNVRIGSGSSMTLEAKPIDRLMELEASGLEDKSWLTLFAEQNGSTVECMLRERVNELTLQKQQISAVRDAWVKIQKQLTGDLEWILVEA</sequence>
<evidence type="ECO:0000256" key="1">
    <source>
        <dbReference type="ARBA" id="ARBA00022737"/>
    </source>
</evidence>
<evidence type="ECO:0000313" key="6">
    <source>
        <dbReference type="EMBL" id="CAI6337945.1"/>
    </source>
</evidence>
<dbReference type="PANTHER" id="PTHR10039">
    <property type="entry name" value="AMELOGENIN"/>
    <property type="match status" value="1"/>
</dbReference>
<dbReference type="OrthoDB" id="443402at2759"/>
<keyword evidence="2" id="KW-0175">Coiled coil</keyword>
<accession>A0A9W4UL28</accession>
<keyword evidence="1" id="KW-0677">Repeat</keyword>
<dbReference type="Pfam" id="PF24883">
    <property type="entry name" value="NPHP3_N"/>
    <property type="match status" value="1"/>
</dbReference>
<feature type="transmembrane region" description="Helical" evidence="3">
    <location>
        <begin position="36"/>
        <end position="54"/>
    </location>
</feature>
<dbReference type="PANTHER" id="PTHR10039:SF5">
    <property type="entry name" value="NACHT DOMAIN-CONTAINING PROTEIN"/>
    <property type="match status" value="1"/>
</dbReference>
<keyword evidence="3" id="KW-0812">Transmembrane</keyword>
<evidence type="ECO:0000259" key="4">
    <source>
        <dbReference type="Pfam" id="PF24883"/>
    </source>
</evidence>
<keyword evidence="3" id="KW-1133">Transmembrane helix</keyword>
<organism evidence="6 7">
    <name type="scientific">Periconia digitata</name>
    <dbReference type="NCBI Taxonomy" id="1303443"/>
    <lineage>
        <taxon>Eukaryota</taxon>
        <taxon>Fungi</taxon>
        <taxon>Dikarya</taxon>
        <taxon>Ascomycota</taxon>
        <taxon>Pezizomycotina</taxon>
        <taxon>Dothideomycetes</taxon>
        <taxon>Pleosporomycetidae</taxon>
        <taxon>Pleosporales</taxon>
        <taxon>Massarineae</taxon>
        <taxon>Periconiaceae</taxon>
        <taxon>Periconia</taxon>
    </lineage>
</organism>
<feature type="coiled-coil region" evidence="2">
    <location>
        <begin position="221"/>
        <end position="286"/>
    </location>
</feature>
<dbReference type="AlphaFoldDB" id="A0A9W4UL28"/>